<dbReference type="EMBL" id="JPVP01000052">
    <property type="protein sequence ID" value="KGR86166.1"/>
    <property type="molecule type" value="Genomic_DNA"/>
</dbReference>
<dbReference type="PANTHER" id="PTHR31272">
    <property type="entry name" value="CYTOCHROME C-TYPE BIOGENESIS PROTEIN HI_1454-RELATED"/>
    <property type="match status" value="1"/>
</dbReference>
<evidence type="ECO:0000259" key="2">
    <source>
        <dbReference type="Pfam" id="PF13386"/>
    </source>
</evidence>
<dbReference type="eggNOG" id="COG0785">
    <property type="taxonomic scope" value="Bacteria"/>
</dbReference>
<dbReference type="Pfam" id="PF13386">
    <property type="entry name" value="DsbD_2"/>
    <property type="match status" value="1"/>
</dbReference>
<keyword evidence="4" id="KW-1185">Reference proteome</keyword>
<proteinExistence type="predicted"/>
<gene>
    <name evidence="3" type="ORF">CD32_07160</name>
</gene>
<dbReference type="PANTHER" id="PTHR31272:SF4">
    <property type="entry name" value="CYTOCHROME C-TYPE BIOGENESIS PROTEIN HI_1454-RELATED"/>
    <property type="match status" value="1"/>
</dbReference>
<dbReference type="InterPro" id="IPR039447">
    <property type="entry name" value="UreH-like_TM_dom"/>
</dbReference>
<reference evidence="3 4" key="1">
    <citation type="submission" date="2014-02" db="EMBL/GenBank/DDBJ databases">
        <title>Draft genome sequence of Lysinibacillus odysseyi NBRC 100172.</title>
        <authorList>
            <person name="Zhang F."/>
            <person name="Wang G."/>
            <person name="Zhang L."/>
        </authorList>
    </citation>
    <scope>NUCLEOTIDE SEQUENCE [LARGE SCALE GENOMIC DNA]</scope>
    <source>
        <strain evidence="3 4">NBRC 100172</strain>
    </source>
</reference>
<keyword evidence="1" id="KW-0472">Membrane</keyword>
<dbReference type="STRING" id="1220589.CD32_07160"/>
<feature type="transmembrane region" description="Helical" evidence="1">
    <location>
        <begin position="28"/>
        <end position="57"/>
    </location>
</feature>
<dbReference type="OrthoDB" id="43562at2"/>
<feature type="transmembrane region" description="Helical" evidence="1">
    <location>
        <begin position="69"/>
        <end position="88"/>
    </location>
</feature>
<name>A0A0A3IN40_9BACI</name>
<organism evidence="3 4">
    <name type="scientific">Lysinibacillus odysseyi 34hs-1 = NBRC 100172</name>
    <dbReference type="NCBI Taxonomy" id="1220589"/>
    <lineage>
        <taxon>Bacteria</taxon>
        <taxon>Bacillati</taxon>
        <taxon>Bacillota</taxon>
        <taxon>Bacilli</taxon>
        <taxon>Bacillales</taxon>
        <taxon>Bacillaceae</taxon>
        <taxon>Lysinibacillus</taxon>
    </lineage>
</organism>
<dbReference type="InterPro" id="IPR051790">
    <property type="entry name" value="Cytochrome_c-biogenesis_DsbD"/>
</dbReference>
<dbReference type="RefSeq" id="WP_036152837.1">
    <property type="nucleotide sequence ID" value="NZ_AVCX01000009.1"/>
</dbReference>
<evidence type="ECO:0000313" key="3">
    <source>
        <dbReference type="EMBL" id="KGR86166.1"/>
    </source>
</evidence>
<accession>A0A0A3IN40</accession>
<dbReference type="Proteomes" id="UP000030437">
    <property type="component" value="Unassembled WGS sequence"/>
</dbReference>
<feature type="transmembrane region" description="Helical" evidence="1">
    <location>
        <begin position="148"/>
        <end position="169"/>
    </location>
</feature>
<feature type="domain" description="Urease accessory protein UreH-like transmembrane" evidence="2">
    <location>
        <begin position="31"/>
        <end position="236"/>
    </location>
</feature>
<keyword evidence="1" id="KW-0812">Transmembrane</keyword>
<comment type="caution">
    <text evidence="3">The sequence shown here is derived from an EMBL/GenBank/DDBJ whole genome shotgun (WGS) entry which is preliminary data.</text>
</comment>
<evidence type="ECO:0000256" key="1">
    <source>
        <dbReference type="SAM" id="Phobius"/>
    </source>
</evidence>
<feature type="transmembrane region" description="Helical" evidence="1">
    <location>
        <begin position="224"/>
        <end position="243"/>
    </location>
</feature>
<evidence type="ECO:0000313" key="4">
    <source>
        <dbReference type="Proteomes" id="UP000030437"/>
    </source>
</evidence>
<sequence>MYSLLSEFSQLVSNPLSVYLHNFNHSPLISAFLLGLIGSMAPCQLTGNISTITLYGSRTVQLKEIKGEVLAFLLGKVITYSLIGFFAWMFGQAFETVITAYFPLFRKAIGPLLILTGLVMLGFIKLRFLTSFSVFEKYFTNKGKANSFLLGICFSIAFCPTMFVLYFVWLMPLVISSPAGLVLPGIFAIATSLPLLLILWLLAQFKKRKSIMQKSMAIGKAVQKVAGILIILFGILDTIMYWGI</sequence>
<protein>
    <submittedName>
        <fullName evidence="3">Cytochrome C biosynthesis protein</fullName>
    </submittedName>
</protein>
<feature type="transmembrane region" description="Helical" evidence="1">
    <location>
        <begin position="181"/>
        <end position="203"/>
    </location>
</feature>
<dbReference type="AlphaFoldDB" id="A0A0A3IN40"/>
<feature type="transmembrane region" description="Helical" evidence="1">
    <location>
        <begin position="108"/>
        <end position="128"/>
    </location>
</feature>
<keyword evidence="1" id="KW-1133">Transmembrane helix</keyword>